<keyword evidence="10 23" id="KW-0436">Ligase</keyword>
<dbReference type="GO" id="GO:0046654">
    <property type="term" value="P:tetrahydrofolate biosynthetic process"/>
    <property type="evidence" value="ECO:0007669"/>
    <property type="project" value="UniProtKB-UniPathway"/>
</dbReference>
<dbReference type="Gene3D" id="3.40.1190.10">
    <property type="entry name" value="Mur-like, catalytic domain"/>
    <property type="match status" value="1"/>
</dbReference>
<keyword evidence="27" id="KW-1185">Reference proteome</keyword>
<evidence type="ECO:0000256" key="19">
    <source>
        <dbReference type="ARBA" id="ARBA00047493"/>
    </source>
</evidence>
<dbReference type="InterPro" id="IPR004101">
    <property type="entry name" value="Mur_ligase_C"/>
</dbReference>
<evidence type="ECO:0000313" key="26">
    <source>
        <dbReference type="EMBL" id="AQZ96840.1"/>
    </source>
</evidence>
<evidence type="ECO:0000256" key="7">
    <source>
        <dbReference type="ARBA" id="ARBA00013023"/>
    </source>
</evidence>
<evidence type="ECO:0000256" key="14">
    <source>
        <dbReference type="ARBA" id="ARBA00022842"/>
    </source>
</evidence>
<keyword evidence="13 23" id="KW-0067">ATP-binding</keyword>
<evidence type="ECO:0000256" key="10">
    <source>
        <dbReference type="ARBA" id="ARBA00022598"/>
    </source>
</evidence>
<evidence type="ECO:0000256" key="23">
    <source>
        <dbReference type="PIRNR" id="PIRNR001563"/>
    </source>
</evidence>
<gene>
    <name evidence="26" type="ORF">BVH74_14695</name>
</gene>
<dbReference type="GO" id="GO:0005524">
    <property type="term" value="F:ATP binding"/>
    <property type="evidence" value="ECO:0007669"/>
    <property type="project" value="UniProtKB-KW"/>
</dbReference>
<evidence type="ECO:0000259" key="25">
    <source>
        <dbReference type="Pfam" id="PF08245"/>
    </source>
</evidence>
<dbReference type="SUPFAM" id="SSF53244">
    <property type="entry name" value="MurD-like peptide ligases, peptide-binding domain"/>
    <property type="match status" value="1"/>
</dbReference>
<evidence type="ECO:0000256" key="13">
    <source>
        <dbReference type="ARBA" id="ARBA00022840"/>
    </source>
</evidence>
<evidence type="ECO:0000256" key="16">
    <source>
        <dbReference type="ARBA" id="ARBA00030048"/>
    </source>
</evidence>
<dbReference type="EMBL" id="CP020100">
    <property type="protein sequence ID" value="AQZ96840.1"/>
    <property type="molecule type" value="Genomic_DNA"/>
</dbReference>
<dbReference type="PANTHER" id="PTHR11136:SF0">
    <property type="entry name" value="DIHYDROFOLATE SYNTHETASE-RELATED"/>
    <property type="match status" value="1"/>
</dbReference>
<dbReference type="InterPro" id="IPR013221">
    <property type="entry name" value="Mur_ligase_cen"/>
</dbReference>
<comment type="catalytic activity">
    <reaction evidence="19">
        <text>(6S)-5,6,7,8-tetrahydrofolyl-(gamma-L-Glu)(n) + L-glutamate + ATP = (6S)-5,6,7,8-tetrahydrofolyl-(gamma-L-Glu)(n+1) + ADP + phosphate + H(+)</text>
        <dbReference type="Rhea" id="RHEA:10580"/>
        <dbReference type="Rhea" id="RHEA-COMP:14738"/>
        <dbReference type="Rhea" id="RHEA-COMP:14740"/>
        <dbReference type="ChEBI" id="CHEBI:15378"/>
        <dbReference type="ChEBI" id="CHEBI:29985"/>
        <dbReference type="ChEBI" id="CHEBI:30616"/>
        <dbReference type="ChEBI" id="CHEBI:43474"/>
        <dbReference type="ChEBI" id="CHEBI:141005"/>
        <dbReference type="ChEBI" id="CHEBI:456216"/>
        <dbReference type="EC" id="6.3.2.17"/>
    </reaction>
</comment>
<protein>
    <recommendedName>
        <fullName evidence="9">Dihydrofolate synthase/folylpolyglutamate synthase</fullName>
        <ecNumber evidence="7">6.3.2.12</ecNumber>
        <ecNumber evidence="8">6.3.2.17</ecNumber>
    </recommendedName>
    <alternativeName>
        <fullName evidence="18">Folylpoly-gamma-glutamate synthetase-dihydrofolate synthetase</fullName>
    </alternativeName>
    <alternativeName>
        <fullName evidence="16">Folylpolyglutamate synthetase</fullName>
    </alternativeName>
    <alternativeName>
        <fullName evidence="17">Tetrahydrofolylpolyglutamate synthase</fullName>
    </alternativeName>
</protein>
<feature type="domain" description="Mur ligase C-terminal" evidence="24">
    <location>
        <begin position="302"/>
        <end position="408"/>
    </location>
</feature>
<dbReference type="PIRSF" id="PIRSF001563">
    <property type="entry name" value="Folylpolyglu_synth"/>
    <property type="match status" value="1"/>
</dbReference>
<dbReference type="KEGG" id="ppha:BVH74_14695"/>
<keyword evidence="14" id="KW-0460">Magnesium</keyword>
<comment type="cofactor">
    <cofactor evidence="1">
        <name>Mg(2+)</name>
        <dbReference type="ChEBI" id="CHEBI:18420"/>
    </cofactor>
</comment>
<evidence type="ECO:0000256" key="20">
    <source>
        <dbReference type="ARBA" id="ARBA00047808"/>
    </source>
</evidence>
<dbReference type="Gene3D" id="3.90.190.20">
    <property type="entry name" value="Mur ligase, C-terminal domain"/>
    <property type="match status" value="1"/>
</dbReference>
<feature type="domain" description="Mur ligase central" evidence="25">
    <location>
        <begin position="47"/>
        <end position="186"/>
    </location>
</feature>
<dbReference type="STRING" id="1931241.BVH74_14695"/>
<evidence type="ECO:0000313" key="27">
    <source>
        <dbReference type="Proteomes" id="UP000243488"/>
    </source>
</evidence>
<evidence type="ECO:0000256" key="15">
    <source>
        <dbReference type="ARBA" id="ARBA00022909"/>
    </source>
</evidence>
<comment type="pathway">
    <text evidence="3">Cofactor biosynthesis; tetrahydrofolate biosynthesis; 7,8-dihydrofolate from 2-amino-4-hydroxy-6-hydroxymethyl-7,8-dihydropteridine diphosphate and 4-aminobenzoate: step 2/2.</text>
</comment>
<comment type="catalytic activity">
    <reaction evidence="22">
        <text>7,8-dihydropteroate + L-glutamate + ATP = 7,8-dihydrofolate + ADP + phosphate + H(+)</text>
        <dbReference type="Rhea" id="RHEA:23584"/>
        <dbReference type="ChEBI" id="CHEBI:15378"/>
        <dbReference type="ChEBI" id="CHEBI:17839"/>
        <dbReference type="ChEBI" id="CHEBI:29985"/>
        <dbReference type="ChEBI" id="CHEBI:30616"/>
        <dbReference type="ChEBI" id="CHEBI:43474"/>
        <dbReference type="ChEBI" id="CHEBI:57451"/>
        <dbReference type="ChEBI" id="CHEBI:456216"/>
        <dbReference type="EC" id="6.3.2.12"/>
    </reaction>
</comment>
<evidence type="ECO:0000256" key="8">
    <source>
        <dbReference type="ARBA" id="ARBA00013025"/>
    </source>
</evidence>
<proteinExistence type="inferred from homology"/>
<evidence type="ECO:0000256" key="5">
    <source>
        <dbReference type="ARBA" id="ARBA00008276"/>
    </source>
</evidence>
<keyword evidence="11" id="KW-0479">Metal-binding</keyword>
<comment type="pathway">
    <text evidence="4">Cofactor biosynthesis; tetrahydrofolylpolyglutamate biosynthesis.</text>
</comment>
<name>A0A1V0BAD8_9GAMM</name>
<evidence type="ECO:0000256" key="18">
    <source>
        <dbReference type="ARBA" id="ARBA00032510"/>
    </source>
</evidence>
<comment type="function">
    <text evidence="2">Functions in two distinct reactions of the de novo folate biosynthetic pathway. Catalyzes the addition of a glutamate residue to dihydropteroate (7,8-dihydropteroate or H2Pte) to form dihydrofolate (7,8-dihydrofolate monoglutamate or H2Pte-Glu). Also catalyzes successive additions of L-glutamate to tetrahydrofolate or 10-formyltetrahydrofolate or 5,10-methylenetetrahydrofolate, leading to folylpolyglutamate derivatives.</text>
</comment>
<organism evidence="26 27">
    <name type="scientific">Halopseudomonas phragmitis</name>
    <dbReference type="NCBI Taxonomy" id="1931241"/>
    <lineage>
        <taxon>Bacteria</taxon>
        <taxon>Pseudomonadati</taxon>
        <taxon>Pseudomonadota</taxon>
        <taxon>Gammaproteobacteria</taxon>
        <taxon>Pseudomonadales</taxon>
        <taxon>Pseudomonadaceae</taxon>
        <taxon>Halopseudomonas</taxon>
    </lineage>
</organism>
<dbReference type="GO" id="GO:0046872">
    <property type="term" value="F:metal ion binding"/>
    <property type="evidence" value="ECO:0007669"/>
    <property type="project" value="UniProtKB-KW"/>
</dbReference>
<dbReference type="Proteomes" id="UP000243488">
    <property type="component" value="Chromosome"/>
</dbReference>
<sequence>MAELSLADWLARLEKLHPKDIDMGLGRVGQVAGRLGVLKPAPLVFTVTGTNGKGSTCATLGSLLQCAGLRTGVYSSPHLLHYNERVTINGQQASDAELCEAFGAVEAARDDISLTYFEFGTLAALWLFQRAGLDAVVLEVGLGGRLDAVNVVDADIAVVTSIGLDHQEFLGNSRESVAFEKAGIIRAGRPVVSGETDLPDTFMAEVQRLDARLLLLDRDYHWSALEQGAWCMQGVDAKGRQRRVELPAVSLPRDNLAGALQAFWAAGLDLPDPLLAQALRKAHVPGRVDRRRVLWRGQWRELCLDVGHNPQASSFLARELRRRPRSRVAVFGLLADKDMQGVVEPLLGEFSQWLTAPLPSPRSCSAIVLAQVLARQGAEAKSCNSVAEAIVAQLEQTPVDSEIVIFGSFFCVAEAILWLSEQTQEPIDG</sequence>
<dbReference type="PROSITE" id="PS01011">
    <property type="entry name" value="FOLYLPOLYGLU_SYNT_1"/>
    <property type="match status" value="1"/>
</dbReference>
<dbReference type="EC" id="6.3.2.12" evidence="7"/>
<accession>A0A1V0BAD8</accession>
<dbReference type="NCBIfam" id="TIGR01499">
    <property type="entry name" value="folC"/>
    <property type="match status" value="1"/>
</dbReference>
<dbReference type="InterPro" id="IPR036565">
    <property type="entry name" value="Mur-like_cat_sf"/>
</dbReference>
<comment type="catalytic activity">
    <reaction evidence="20">
        <text>10-formyltetrahydrofolyl-(gamma-L-Glu)(n) + L-glutamate + ATP = 10-formyltetrahydrofolyl-(gamma-L-Glu)(n+1) + ADP + phosphate + H(+)</text>
        <dbReference type="Rhea" id="RHEA:51904"/>
        <dbReference type="Rhea" id="RHEA-COMP:13088"/>
        <dbReference type="Rhea" id="RHEA-COMP:14300"/>
        <dbReference type="ChEBI" id="CHEBI:15378"/>
        <dbReference type="ChEBI" id="CHEBI:29985"/>
        <dbReference type="ChEBI" id="CHEBI:30616"/>
        <dbReference type="ChEBI" id="CHEBI:43474"/>
        <dbReference type="ChEBI" id="CHEBI:134413"/>
        <dbReference type="ChEBI" id="CHEBI:456216"/>
        <dbReference type="EC" id="6.3.2.17"/>
    </reaction>
</comment>
<comment type="catalytic activity">
    <reaction evidence="21">
        <text>(6R)-5,10-methylenetetrahydrofolyl-(gamma-L-Glu)(n) + L-glutamate + ATP = (6R)-5,10-methylenetetrahydrofolyl-(gamma-L-Glu)(n+1) + ADP + phosphate + H(+)</text>
        <dbReference type="Rhea" id="RHEA:51912"/>
        <dbReference type="Rhea" id="RHEA-COMP:13257"/>
        <dbReference type="Rhea" id="RHEA-COMP:13258"/>
        <dbReference type="ChEBI" id="CHEBI:15378"/>
        <dbReference type="ChEBI" id="CHEBI:29985"/>
        <dbReference type="ChEBI" id="CHEBI:30616"/>
        <dbReference type="ChEBI" id="CHEBI:43474"/>
        <dbReference type="ChEBI" id="CHEBI:136572"/>
        <dbReference type="ChEBI" id="CHEBI:456216"/>
        <dbReference type="EC" id="6.3.2.17"/>
    </reaction>
</comment>
<dbReference type="RefSeq" id="WP_080051748.1">
    <property type="nucleotide sequence ID" value="NZ_CP020100.1"/>
</dbReference>
<evidence type="ECO:0000259" key="24">
    <source>
        <dbReference type="Pfam" id="PF02875"/>
    </source>
</evidence>
<keyword evidence="12 23" id="KW-0547">Nucleotide-binding</keyword>
<dbReference type="InterPro" id="IPR036615">
    <property type="entry name" value="Mur_ligase_C_dom_sf"/>
</dbReference>
<dbReference type="Pfam" id="PF08245">
    <property type="entry name" value="Mur_ligase_M"/>
    <property type="match status" value="1"/>
</dbReference>
<reference evidence="26 27" key="1">
    <citation type="submission" date="2017-03" db="EMBL/GenBank/DDBJ databases">
        <title>Complete genome sequence of the novel DNRA strain Pseudomonas sp. S-6-2 isolated from Chinese polluted river sediment. Journal of Biotechnology.</title>
        <authorList>
            <person name="Li J."/>
            <person name="Xiang F."/>
            <person name="Wang L."/>
            <person name="Xi L."/>
            <person name="Liu J."/>
        </authorList>
    </citation>
    <scope>NUCLEOTIDE SEQUENCE [LARGE SCALE GENOMIC DNA]</scope>
    <source>
        <strain evidence="26 27">S-6-2</strain>
    </source>
</reference>
<dbReference type="Pfam" id="PF02875">
    <property type="entry name" value="Mur_ligase_C"/>
    <property type="match status" value="1"/>
</dbReference>
<keyword evidence="15" id="KW-0289">Folate biosynthesis</keyword>
<dbReference type="InterPro" id="IPR001645">
    <property type="entry name" value="Folylpolyglutamate_synth"/>
</dbReference>
<dbReference type="SUPFAM" id="SSF53623">
    <property type="entry name" value="MurD-like peptide ligases, catalytic domain"/>
    <property type="match status" value="1"/>
</dbReference>
<evidence type="ECO:0000256" key="3">
    <source>
        <dbReference type="ARBA" id="ARBA00004799"/>
    </source>
</evidence>
<dbReference type="EC" id="6.3.2.17" evidence="8"/>
<dbReference type="PANTHER" id="PTHR11136">
    <property type="entry name" value="FOLYLPOLYGLUTAMATE SYNTHASE-RELATED"/>
    <property type="match status" value="1"/>
</dbReference>
<evidence type="ECO:0000256" key="1">
    <source>
        <dbReference type="ARBA" id="ARBA00001946"/>
    </source>
</evidence>
<dbReference type="NCBIfam" id="NF008101">
    <property type="entry name" value="PRK10846.1"/>
    <property type="match status" value="1"/>
</dbReference>
<dbReference type="GO" id="GO:0046656">
    <property type="term" value="P:folic acid biosynthetic process"/>
    <property type="evidence" value="ECO:0007669"/>
    <property type="project" value="UniProtKB-KW"/>
</dbReference>
<evidence type="ECO:0000256" key="21">
    <source>
        <dbReference type="ARBA" id="ARBA00049035"/>
    </source>
</evidence>
<evidence type="ECO:0000256" key="4">
    <source>
        <dbReference type="ARBA" id="ARBA00005150"/>
    </source>
</evidence>
<evidence type="ECO:0000256" key="9">
    <source>
        <dbReference type="ARBA" id="ARBA00019357"/>
    </source>
</evidence>
<evidence type="ECO:0000256" key="2">
    <source>
        <dbReference type="ARBA" id="ARBA00002714"/>
    </source>
</evidence>
<evidence type="ECO:0000256" key="12">
    <source>
        <dbReference type="ARBA" id="ARBA00022741"/>
    </source>
</evidence>
<evidence type="ECO:0000256" key="11">
    <source>
        <dbReference type="ARBA" id="ARBA00022723"/>
    </source>
</evidence>
<dbReference type="AlphaFoldDB" id="A0A1V0BAD8"/>
<comment type="subunit">
    <text evidence="6">Monomer.</text>
</comment>
<dbReference type="GO" id="GO:0005737">
    <property type="term" value="C:cytoplasm"/>
    <property type="evidence" value="ECO:0007669"/>
    <property type="project" value="TreeGrafter"/>
</dbReference>
<dbReference type="GO" id="GO:0008841">
    <property type="term" value="F:dihydrofolate synthase activity"/>
    <property type="evidence" value="ECO:0007669"/>
    <property type="project" value="UniProtKB-EC"/>
</dbReference>
<dbReference type="InterPro" id="IPR018109">
    <property type="entry name" value="Folylpolyglutamate_synth_CS"/>
</dbReference>
<comment type="similarity">
    <text evidence="5 23">Belongs to the folylpolyglutamate synthase family.</text>
</comment>
<evidence type="ECO:0000256" key="22">
    <source>
        <dbReference type="ARBA" id="ARBA00049161"/>
    </source>
</evidence>
<evidence type="ECO:0000256" key="17">
    <source>
        <dbReference type="ARBA" id="ARBA00030592"/>
    </source>
</evidence>
<dbReference type="GO" id="GO:0004326">
    <property type="term" value="F:tetrahydrofolylpolyglutamate synthase activity"/>
    <property type="evidence" value="ECO:0007669"/>
    <property type="project" value="UniProtKB-EC"/>
</dbReference>
<dbReference type="FunFam" id="3.40.1190.10:FF:000004">
    <property type="entry name" value="Dihydrofolate synthase/folylpolyglutamate synthase"/>
    <property type="match status" value="1"/>
</dbReference>
<evidence type="ECO:0000256" key="6">
    <source>
        <dbReference type="ARBA" id="ARBA00011245"/>
    </source>
</evidence>
<dbReference type="UniPathway" id="UPA00077">
    <property type="reaction ID" value="UER00157"/>
</dbReference>